<feature type="transmembrane region" description="Helical" evidence="6">
    <location>
        <begin position="34"/>
        <end position="56"/>
    </location>
</feature>
<sequence length="188" mass="20339">MDAFLTSLFALALAEIGDRPQILCAALVIRYGRIAPVFWGLAFATALNCVISALGGSVVNQWISEDPLRLFYALSLVFAGFGMLAWRRPVDLLNGWKLGAFWTSFIGLFILQFGDKGQFILAATAARTDMWAFAAAGGWIGIMIACVPALILQEKLAEIVPIGLIRKIGGWLFLAIGIFMALGAWGII</sequence>
<feature type="transmembrane region" description="Helical" evidence="6">
    <location>
        <begin position="68"/>
        <end position="86"/>
    </location>
</feature>
<keyword evidence="3 6" id="KW-0812">Transmembrane</keyword>
<comment type="subcellular location">
    <subcellularLocation>
        <location evidence="1">Membrane</location>
        <topology evidence="1">Multi-pass membrane protein</topology>
    </subcellularLocation>
</comment>
<proteinExistence type="inferred from homology"/>
<organism evidence="7">
    <name type="scientific">hydrothermal vent metagenome</name>
    <dbReference type="NCBI Taxonomy" id="652676"/>
    <lineage>
        <taxon>unclassified sequences</taxon>
        <taxon>metagenomes</taxon>
        <taxon>ecological metagenomes</taxon>
    </lineage>
</organism>
<dbReference type="PANTHER" id="PTHR12608:SF1">
    <property type="entry name" value="TRANSMEMBRANE PROTEIN 165"/>
    <property type="match status" value="1"/>
</dbReference>
<dbReference type="GO" id="GO:0046873">
    <property type="term" value="F:metal ion transmembrane transporter activity"/>
    <property type="evidence" value="ECO:0007669"/>
    <property type="project" value="InterPro"/>
</dbReference>
<reference evidence="7" key="1">
    <citation type="submission" date="2018-06" db="EMBL/GenBank/DDBJ databases">
        <authorList>
            <person name="Zhirakovskaya E."/>
        </authorList>
    </citation>
    <scope>NUCLEOTIDE SEQUENCE</scope>
</reference>
<dbReference type="Pfam" id="PF01169">
    <property type="entry name" value="GDT1"/>
    <property type="match status" value="2"/>
</dbReference>
<gene>
    <name evidence="7" type="ORF">MNBD_ALPHA04-1733</name>
</gene>
<evidence type="ECO:0000256" key="1">
    <source>
        <dbReference type="ARBA" id="ARBA00004141"/>
    </source>
</evidence>
<feature type="transmembrane region" description="Helical" evidence="6">
    <location>
        <begin position="92"/>
        <end position="111"/>
    </location>
</feature>
<evidence type="ECO:0000256" key="3">
    <source>
        <dbReference type="ARBA" id="ARBA00022692"/>
    </source>
</evidence>
<dbReference type="InterPro" id="IPR001727">
    <property type="entry name" value="GDT1-like"/>
</dbReference>
<protein>
    <recommendedName>
        <fullName evidence="8">Transmembrane protein</fullName>
    </recommendedName>
</protein>
<name>A0A3B0S5T1_9ZZZZ</name>
<evidence type="ECO:0000256" key="2">
    <source>
        <dbReference type="ARBA" id="ARBA00009190"/>
    </source>
</evidence>
<dbReference type="EMBL" id="UOEF01000215">
    <property type="protein sequence ID" value="VAV95708.1"/>
    <property type="molecule type" value="Genomic_DNA"/>
</dbReference>
<evidence type="ECO:0000256" key="6">
    <source>
        <dbReference type="SAM" id="Phobius"/>
    </source>
</evidence>
<comment type="similarity">
    <text evidence="2">Belongs to the GDT1 family.</text>
</comment>
<keyword evidence="5 6" id="KW-0472">Membrane</keyword>
<dbReference type="PANTHER" id="PTHR12608">
    <property type="entry name" value="TRANSMEMBRANE PROTEIN HTP-1 RELATED"/>
    <property type="match status" value="1"/>
</dbReference>
<keyword evidence="4 6" id="KW-1133">Transmembrane helix</keyword>
<evidence type="ECO:0000313" key="7">
    <source>
        <dbReference type="EMBL" id="VAV95708.1"/>
    </source>
</evidence>
<dbReference type="AlphaFoldDB" id="A0A3B0S5T1"/>
<evidence type="ECO:0000256" key="5">
    <source>
        <dbReference type="ARBA" id="ARBA00023136"/>
    </source>
</evidence>
<evidence type="ECO:0008006" key="8">
    <source>
        <dbReference type="Google" id="ProtNLM"/>
    </source>
</evidence>
<accession>A0A3B0S5T1</accession>
<feature type="transmembrane region" description="Helical" evidence="6">
    <location>
        <begin position="131"/>
        <end position="152"/>
    </location>
</feature>
<feature type="transmembrane region" description="Helical" evidence="6">
    <location>
        <begin position="168"/>
        <end position="187"/>
    </location>
</feature>
<dbReference type="GO" id="GO:0016020">
    <property type="term" value="C:membrane"/>
    <property type="evidence" value="ECO:0007669"/>
    <property type="project" value="UniProtKB-SubCell"/>
</dbReference>
<evidence type="ECO:0000256" key="4">
    <source>
        <dbReference type="ARBA" id="ARBA00022989"/>
    </source>
</evidence>